<dbReference type="PANTHER" id="PTHR35218">
    <property type="entry name" value="RNASE H DOMAIN-CONTAINING PROTEIN"/>
    <property type="match status" value="1"/>
</dbReference>
<organism evidence="2 3">
    <name type="scientific">Cannabis sativa</name>
    <name type="common">Hemp</name>
    <name type="synonym">Marijuana</name>
    <dbReference type="NCBI Taxonomy" id="3483"/>
    <lineage>
        <taxon>Eukaryota</taxon>
        <taxon>Viridiplantae</taxon>
        <taxon>Streptophyta</taxon>
        <taxon>Embryophyta</taxon>
        <taxon>Tracheophyta</taxon>
        <taxon>Spermatophyta</taxon>
        <taxon>Magnoliopsida</taxon>
        <taxon>eudicotyledons</taxon>
        <taxon>Gunneridae</taxon>
        <taxon>Pentapetalae</taxon>
        <taxon>rosids</taxon>
        <taxon>fabids</taxon>
        <taxon>Rosales</taxon>
        <taxon>Cannabaceae</taxon>
        <taxon>Cannabis</taxon>
    </lineage>
</organism>
<dbReference type="PANTHER" id="PTHR35218:SF9">
    <property type="entry name" value="ENDONUCLEASE_EXONUCLEASE_PHOSPHATASE DOMAIN-CONTAINING PROTEIN"/>
    <property type="match status" value="1"/>
</dbReference>
<evidence type="ECO:0000313" key="2">
    <source>
        <dbReference type="EMBL" id="KAF4368664.1"/>
    </source>
</evidence>
<protein>
    <recommendedName>
        <fullName evidence="1">Endonuclease/exonuclease/phosphatase domain-containing protein</fullName>
    </recommendedName>
</protein>
<evidence type="ECO:0000313" key="3">
    <source>
        <dbReference type="Proteomes" id="UP000525078"/>
    </source>
</evidence>
<feature type="domain" description="Endonuclease/exonuclease/phosphatase" evidence="1">
    <location>
        <begin position="66"/>
        <end position="254"/>
    </location>
</feature>
<dbReference type="SUPFAM" id="SSF56219">
    <property type="entry name" value="DNase I-like"/>
    <property type="match status" value="1"/>
</dbReference>
<sequence length="694" mass="77086">MEAEGHVSGAAGGEGQIVMTESAPARLGGLARVESSAIYRKEAGAGFFYGRGGGPNHAPQSPMKVLSWNCRGLGSPSAKKALRALVHREDSDVLYLMETKVNSSRMNGIWRGLGFGGASVSDSRGTTGGVISVKPGVTTVLFSNVLHGPNWYGLFVYGPPIRYARNEFWEERTLEILALSHPWLLVGDLNSILCQEEKFGGRVVEENDGQDLNDFVGCYGWSGLGLCCEFLHLDRALCDPQWLVSFPKVGVRSLAIKDSNHAPLVLDLLLDRERYRTLFQYLDAWSRDKTCKEVIKQAWAIEVCGSRSWQLVARLDNTRRCLSKWYKTHFGMCEEKLRILNNLLIEIQGRIPSEANLKLEADIILEIDEVKGRQANIWKQKSREPVYRHGDRNSKFFHGTTVIKRKRNFIAVVCVDSNSWLEGRQHIRDYFRSNFMDVLPFGNRLQRIFGNPVNCVLYGDNVDSWLHLFCHCPLAKATWFGSQWAIRGENLNFSCPRDFVLWLLDPSFLGGASKEDREAFSRNRAFHVQVFSTCMGVIARVNSACSTMVGAWEAPALPHSQFCWENGIDQINGRRAVFVDAACNDLRSTAGIVVTEADGNGNVFSARGGNFSLISCCGVVSIEGLEPGCFCNELLIAGERNSWSFCSKLAIGEVVLAPARGRGSGNMHIAVNLGMIINSGLPPLHCMLKQLFTN</sequence>
<reference evidence="2 3" key="1">
    <citation type="journal article" date="2020" name="bioRxiv">
        <title>Sequence and annotation of 42 cannabis genomes reveals extensive copy number variation in cannabinoid synthesis and pathogen resistance genes.</title>
        <authorList>
            <person name="Mckernan K.J."/>
            <person name="Helbert Y."/>
            <person name="Kane L.T."/>
            <person name="Ebling H."/>
            <person name="Zhang L."/>
            <person name="Liu B."/>
            <person name="Eaton Z."/>
            <person name="Mclaughlin S."/>
            <person name="Kingan S."/>
            <person name="Baybayan P."/>
            <person name="Concepcion G."/>
            <person name="Jordan M."/>
            <person name="Riva A."/>
            <person name="Barbazuk W."/>
            <person name="Harkins T."/>
        </authorList>
    </citation>
    <scope>NUCLEOTIDE SEQUENCE [LARGE SCALE GENOMIC DNA]</scope>
    <source>
        <strain evidence="3">cv. Jamaican Lion 4</strain>
        <tissue evidence="2">Leaf</tissue>
    </source>
</reference>
<dbReference type="GO" id="GO:0003824">
    <property type="term" value="F:catalytic activity"/>
    <property type="evidence" value="ECO:0007669"/>
    <property type="project" value="InterPro"/>
</dbReference>
<comment type="caution">
    <text evidence="2">The sequence shown here is derived from an EMBL/GenBank/DDBJ whole genome shotgun (WGS) entry which is preliminary data.</text>
</comment>
<dbReference type="AlphaFoldDB" id="A0A7J6FDB5"/>
<evidence type="ECO:0000259" key="1">
    <source>
        <dbReference type="Pfam" id="PF03372"/>
    </source>
</evidence>
<dbReference type="EMBL" id="JAATIP010000133">
    <property type="protein sequence ID" value="KAF4368664.1"/>
    <property type="molecule type" value="Genomic_DNA"/>
</dbReference>
<proteinExistence type="predicted"/>
<dbReference type="Gene3D" id="3.60.10.10">
    <property type="entry name" value="Endonuclease/exonuclease/phosphatase"/>
    <property type="match status" value="1"/>
</dbReference>
<gene>
    <name evidence="2" type="ORF">F8388_003365</name>
</gene>
<dbReference type="Proteomes" id="UP000525078">
    <property type="component" value="Unassembled WGS sequence"/>
</dbReference>
<name>A0A7J6FDB5_CANSA</name>
<dbReference type="Pfam" id="PF03372">
    <property type="entry name" value="Exo_endo_phos"/>
    <property type="match status" value="1"/>
</dbReference>
<dbReference type="InterPro" id="IPR036691">
    <property type="entry name" value="Endo/exonu/phosph_ase_sf"/>
</dbReference>
<accession>A0A7J6FDB5</accession>
<dbReference type="InterPro" id="IPR005135">
    <property type="entry name" value="Endo/exonuclease/phosphatase"/>
</dbReference>